<dbReference type="RefSeq" id="WP_028389817.1">
    <property type="nucleotide sequence ID" value="NZ_JACJHX010000004.1"/>
</dbReference>
<proteinExistence type="predicted"/>
<keyword evidence="1" id="KW-0472">Membrane</keyword>
<gene>
    <name evidence="2" type="ORF">HNP81_001907</name>
</gene>
<sequence length="64" mass="6822">MKVSMILVIIISLFAAISTIKLAGKSDQDYRAATKGNLLNLTLIYVGLGVISVIAIAYILIELA</sequence>
<dbReference type="Proteomes" id="UP000626697">
    <property type="component" value="Unassembled WGS sequence"/>
</dbReference>
<reference evidence="2 3" key="1">
    <citation type="submission" date="2020-08" db="EMBL/GenBank/DDBJ databases">
        <title>Genomic Encyclopedia of Type Strains, Phase IV (KMG-IV): sequencing the most valuable type-strain genomes for metagenomic binning, comparative biology and taxonomic classification.</title>
        <authorList>
            <person name="Goeker M."/>
        </authorList>
    </citation>
    <scope>NUCLEOTIDE SEQUENCE [LARGE SCALE GENOMIC DNA]</scope>
    <source>
        <strain evidence="2 3">DSM 105481</strain>
    </source>
</reference>
<keyword evidence="1" id="KW-0812">Transmembrane</keyword>
<accession>A0ABR6CQK0</accession>
<keyword evidence="3" id="KW-1185">Reference proteome</keyword>
<evidence type="ECO:0000313" key="2">
    <source>
        <dbReference type="EMBL" id="MBA9026622.1"/>
    </source>
</evidence>
<feature type="transmembrane region" description="Helical" evidence="1">
    <location>
        <begin position="38"/>
        <end position="61"/>
    </location>
</feature>
<comment type="caution">
    <text evidence="2">The sequence shown here is derived from an EMBL/GenBank/DDBJ whole genome shotgun (WGS) entry which is preliminary data.</text>
</comment>
<name>A0ABR6CQK0_9BACI</name>
<evidence type="ECO:0000256" key="1">
    <source>
        <dbReference type="SAM" id="Phobius"/>
    </source>
</evidence>
<evidence type="ECO:0000313" key="3">
    <source>
        <dbReference type="Proteomes" id="UP000626697"/>
    </source>
</evidence>
<dbReference type="EMBL" id="JACJHX010000004">
    <property type="protein sequence ID" value="MBA9026622.1"/>
    <property type="molecule type" value="Genomic_DNA"/>
</dbReference>
<protein>
    <submittedName>
        <fullName evidence="2">Uncharacterized protein</fullName>
    </submittedName>
</protein>
<organism evidence="2 3">
    <name type="scientific">Peribacillus huizhouensis</name>
    <dbReference type="NCBI Taxonomy" id="1501239"/>
    <lineage>
        <taxon>Bacteria</taxon>
        <taxon>Bacillati</taxon>
        <taxon>Bacillota</taxon>
        <taxon>Bacilli</taxon>
        <taxon>Bacillales</taxon>
        <taxon>Bacillaceae</taxon>
        <taxon>Peribacillus</taxon>
    </lineage>
</organism>
<keyword evidence="1" id="KW-1133">Transmembrane helix</keyword>